<evidence type="ECO:0000259" key="1">
    <source>
        <dbReference type="Pfam" id="PF13472"/>
    </source>
</evidence>
<dbReference type="Gene3D" id="3.40.50.1110">
    <property type="entry name" value="SGNH hydrolase"/>
    <property type="match status" value="1"/>
</dbReference>
<keyword evidence="3" id="KW-1185">Reference proteome</keyword>
<dbReference type="InterPro" id="IPR036514">
    <property type="entry name" value="SGNH_hydro_sf"/>
</dbReference>
<proteinExistence type="predicted"/>
<dbReference type="Gene3D" id="2.60.120.1360">
    <property type="match status" value="1"/>
</dbReference>
<sequence>MLATLLIAAPAAAQTAYEAMAPLEPGTGVCPSGLCQPEGLQTFFTGLAMTEAGRRTRPVHVLQIGDSHTAGDRITGKLRVELQQRFGRAGRGVLPPGVPYDGYAPFHVAVGSAGWVTEIAPLQPPAGTASPRVGLSGARSTGAGDAVMGFELEPGSEATGVGVCGRARGPGPGLAIEFRGTIQALDFNGGGPEAEVCRSMAFGGATNDVRLRPLGDGVVIDSVRLDGAGPGVVLSNLGRVGATLRDLAARDEGTVSAELEAWRPDLIVLAFGTNEGFDDAFEPAAYEALLRGQVARLRTLAPGVSIMILGAPDGQRSGVAGGCSADGVRAPPPSLALVRDVQGRVAADMGVAFWDWHGRMGGDCSADRLALRAEPYMRGDRVHFSSAGSDWIGGVLAGDLLGAYDAWKATGNTGSGGAE</sequence>
<dbReference type="EMBL" id="JAATJM010000001">
    <property type="protein sequence ID" value="NJC41635.1"/>
    <property type="molecule type" value="Genomic_DNA"/>
</dbReference>
<feature type="domain" description="SGNH hydrolase-type esterase" evidence="1">
    <location>
        <begin position="226"/>
        <end position="389"/>
    </location>
</feature>
<accession>A0A7X5YN90</accession>
<dbReference type="Pfam" id="PF13472">
    <property type="entry name" value="Lipase_GDSL_2"/>
    <property type="match status" value="1"/>
</dbReference>
<organism evidence="2 3">
    <name type="scientific">Brevundimonas alba</name>
    <dbReference type="NCBI Taxonomy" id="74314"/>
    <lineage>
        <taxon>Bacteria</taxon>
        <taxon>Pseudomonadati</taxon>
        <taxon>Pseudomonadota</taxon>
        <taxon>Alphaproteobacteria</taxon>
        <taxon>Caulobacterales</taxon>
        <taxon>Caulobacteraceae</taxon>
        <taxon>Brevundimonas</taxon>
    </lineage>
</organism>
<dbReference type="RefSeq" id="WP_168046897.1">
    <property type="nucleotide sequence ID" value="NZ_JAATJM010000001.1"/>
</dbReference>
<dbReference type="GO" id="GO:0016788">
    <property type="term" value="F:hydrolase activity, acting on ester bonds"/>
    <property type="evidence" value="ECO:0007669"/>
    <property type="project" value="UniProtKB-ARBA"/>
</dbReference>
<evidence type="ECO:0000313" key="2">
    <source>
        <dbReference type="EMBL" id="NJC41635.1"/>
    </source>
</evidence>
<name>A0A7X5YN90_9CAUL</name>
<reference evidence="2 3" key="1">
    <citation type="submission" date="2020-03" db="EMBL/GenBank/DDBJ databases">
        <title>Genomic Encyclopedia of Type Strains, Phase IV (KMG-IV): sequencing the most valuable type-strain genomes for metagenomic binning, comparative biology and taxonomic classification.</title>
        <authorList>
            <person name="Goeker M."/>
        </authorList>
    </citation>
    <scope>NUCLEOTIDE SEQUENCE [LARGE SCALE GENOMIC DNA]</scope>
    <source>
        <strain evidence="2 3">DSM 4736</strain>
    </source>
</reference>
<dbReference type="Proteomes" id="UP000587415">
    <property type="component" value="Unassembled WGS sequence"/>
</dbReference>
<comment type="caution">
    <text evidence="2">The sequence shown here is derived from an EMBL/GenBank/DDBJ whole genome shotgun (WGS) entry which is preliminary data.</text>
</comment>
<dbReference type="SUPFAM" id="SSF52266">
    <property type="entry name" value="SGNH hydrolase"/>
    <property type="match status" value="1"/>
</dbReference>
<evidence type="ECO:0000313" key="3">
    <source>
        <dbReference type="Proteomes" id="UP000587415"/>
    </source>
</evidence>
<protein>
    <submittedName>
        <fullName evidence="2">Lysophospholipase L1-like esterase</fullName>
    </submittedName>
</protein>
<dbReference type="AlphaFoldDB" id="A0A7X5YN90"/>
<gene>
    <name evidence="2" type="ORF">GGQ87_001893</name>
</gene>
<dbReference type="InterPro" id="IPR013830">
    <property type="entry name" value="SGNH_hydro"/>
</dbReference>